<dbReference type="AlphaFoldDB" id="A0A9P2G9F6"/>
<accession>A0A9P2G9F6</accession>
<proteinExistence type="predicted"/>
<dbReference type="Proteomes" id="UP000006160">
    <property type="component" value="Unassembled WGS sequence"/>
</dbReference>
<organism evidence="1 2">
    <name type="scientific">Clostridium botulinum D str. 1873</name>
    <dbReference type="NCBI Taxonomy" id="592027"/>
    <lineage>
        <taxon>Bacteria</taxon>
        <taxon>Bacillati</taxon>
        <taxon>Bacillota</taxon>
        <taxon>Clostridia</taxon>
        <taxon>Eubacteriales</taxon>
        <taxon>Clostridiaceae</taxon>
        <taxon>Clostridium</taxon>
    </lineage>
</organism>
<evidence type="ECO:0000313" key="2">
    <source>
        <dbReference type="Proteomes" id="UP000006160"/>
    </source>
</evidence>
<protein>
    <submittedName>
        <fullName evidence="1">Uncharacterized protein</fullName>
    </submittedName>
</protein>
<reference evidence="1 2" key="1">
    <citation type="submission" date="2009-10" db="EMBL/GenBank/DDBJ databases">
        <authorList>
            <person name="Shrivastava S."/>
            <person name="Brinkac L.B."/>
            <person name="Brown J.L."/>
            <person name="Bruce D.B."/>
            <person name="Detter C."/>
            <person name="Green L.D."/>
            <person name="Munk C.A."/>
            <person name="Rogers Y.C."/>
            <person name="Tapia R."/>
            <person name="Saunders E.S."/>
            <person name="Sims D.R."/>
            <person name="Smith L.A."/>
            <person name="Smith T.J."/>
            <person name="Sutton G."/>
            <person name="Brettin T."/>
        </authorList>
    </citation>
    <scope>NUCLEOTIDE SEQUENCE [LARGE SCALE GENOMIC DNA]</scope>
    <source>
        <strain evidence="2">D str. 1873</strain>
    </source>
</reference>
<dbReference type="RefSeq" id="WP_003378281.1">
    <property type="nucleotide sequence ID" value="NZ_ACSJ01000001.1"/>
</dbReference>
<evidence type="ECO:0000313" key="1">
    <source>
        <dbReference type="EMBL" id="EES92433.1"/>
    </source>
</evidence>
<gene>
    <name evidence="1" type="ORF">CLG_B0228</name>
</gene>
<sequence>MTNRETRILLKQEELKEFLESMKYQYGDNYMEYEEVKARVEFMENVIKLLKEERI</sequence>
<comment type="caution">
    <text evidence="1">The sequence shown here is derived from an EMBL/GenBank/DDBJ whole genome shotgun (WGS) entry which is preliminary data.</text>
</comment>
<name>A0A9P2G9F6_CLOBO</name>
<dbReference type="EMBL" id="ACSJ01000001">
    <property type="protein sequence ID" value="EES92433.1"/>
    <property type="molecule type" value="Genomic_DNA"/>
</dbReference>